<reference evidence="16" key="1">
    <citation type="submission" date="2022-07" db="EMBL/GenBank/DDBJ databases">
        <title>Genome Sequence of Leucocoprinus birnbaumii.</title>
        <authorList>
            <person name="Buettner E."/>
        </authorList>
    </citation>
    <scope>NUCLEOTIDE SEQUENCE</scope>
    <source>
        <strain evidence="16">VT141</strain>
    </source>
</reference>
<dbReference type="EMBL" id="JANIEX010001086">
    <property type="protein sequence ID" value="KAJ3560914.1"/>
    <property type="molecule type" value="Genomic_DNA"/>
</dbReference>
<feature type="transmembrane region" description="Helical" evidence="14">
    <location>
        <begin position="56"/>
        <end position="81"/>
    </location>
</feature>
<dbReference type="PANTHER" id="PTHR46480">
    <property type="entry name" value="F20B24.22"/>
    <property type="match status" value="1"/>
</dbReference>
<dbReference type="InterPro" id="IPR027359">
    <property type="entry name" value="Volt_channel_dom_sf"/>
</dbReference>
<dbReference type="GO" id="GO:0005886">
    <property type="term" value="C:plasma membrane"/>
    <property type="evidence" value="ECO:0007669"/>
    <property type="project" value="UniProtKB-SubCell"/>
</dbReference>
<evidence type="ECO:0000256" key="11">
    <source>
        <dbReference type="ARBA" id="ARBA00023303"/>
    </source>
</evidence>
<evidence type="ECO:0000313" key="16">
    <source>
        <dbReference type="EMBL" id="KAJ3560914.1"/>
    </source>
</evidence>
<evidence type="ECO:0000256" key="10">
    <source>
        <dbReference type="ARBA" id="ARBA00023136"/>
    </source>
</evidence>
<evidence type="ECO:0000259" key="15">
    <source>
        <dbReference type="Pfam" id="PF00520"/>
    </source>
</evidence>
<dbReference type="InterPro" id="IPR005821">
    <property type="entry name" value="Ion_trans_dom"/>
</dbReference>
<keyword evidence="9" id="KW-0406">Ion transport</keyword>
<comment type="caution">
    <text evidence="16">The sequence shown here is derived from an EMBL/GenBank/DDBJ whole genome shotgun (WGS) entry which is preliminary data.</text>
</comment>
<keyword evidence="10 14" id="KW-0472">Membrane</keyword>
<feature type="region of interest" description="Disordered" evidence="13">
    <location>
        <begin position="1"/>
        <end position="34"/>
    </location>
</feature>
<evidence type="ECO:0000256" key="1">
    <source>
        <dbReference type="ARBA" id="ARBA00004651"/>
    </source>
</evidence>
<keyword evidence="3" id="KW-0813">Transport</keyword>
<keyword evidence="8" id="KW-0175">Coiled coil</keyword>
<keyword evidence="4" id="KW-1003">Cell membrane</keyword>
<evidence type="ECO:0000256" key="9">
    <source>
        <dbReference type="ARBA" id="ARBA00023065"/>
    </source>
</evidence>
<evidence type="ECO:0000256" key="13">
    <source>
        <dbReference type="SAM" id="MobiDB-lite"/>
    </source>
</evidence>
<organism evidence="16 17">
    <name type="scientific">Leucocoprinus birnbaumii</name>
    <dbReference type="NCBI Taxonomy" id="56174"/>
    <lineage>
        <taxon>Eukaryota</taxon>
        <taxon>Fungi</taxon>
        <taxon>Dikarya</taxon>
        <taxon>Basidiomycota</taxon>
        <taxon>Agaricomycotina</taxon>
        <taxon>Agaricomycetes</taxon>
        <taxon>Agaricomycetidae</taxon>
        <taxon>Agaricales</taxon>
        <taxon>Agaricineae</taxon>
        <taxon>Agaricaceae</taxon>
        <taxon>Leucocoprinus</taxon>
    </lineage>
</organism>
<keyword evidence="11" id="KW-0407">Ion channel</keyword>
<evidence type="ECO:0000256" key="3">
    <source>
        <dbReference type="ARBA" id="ARBA00022448"/>
    </source>
</evidence>
<dbReference type="Proteomes" id="UP001213000">
    <property type="component" value="Unassembled WGS sequence"/>
</dbReference>
<feature type="transmembrane region" description="Helical" evidence="14">
    <location>
        <begin position="93"/>
        <end position="126"/>
    </location>
</feature>
<keyword evidence="5 14" id="KW-0812">Transmembrane</keyword>
<evidence type="ECO:0000256" key="4">
    <source>
        <dbReference type="ARBA" id="ARBA00022475"/>
    </source>
</evidence>
<dbReference type="AlphaFoldDB" id="A0AAD5YPS0"/>
<feature type="domain" description="Ion transport" evidence="15">
    <location>
        <begin position="54"/>
        <end position="178"/>
    </location>
</feature>
<comment type="subcellular location">
    <subcellularLocation>
        <location evidence="1">Cell membrane</location>
        <topology evidence="1">Multi-pass membrane protein</topology>
    </subcellularLocation>
</comment>
<dbReference type="Gene3D" id="1.20.120.350">
    <property type="entry name" value="Voltage-gated potassium channels. Chain C"/>
    <property type="match status" value="1"/>
</dbReference>
<dbReference type="PANTHER" id="PTHR46480:SF1">
    <property type="entry name" value="VOLTAGE-GATED HYDROGEN CHANNEL 1"/>
    <property type="match status" value="1"/>
</dbReference>
<accession>A0AAD5YPS0</accession>
<evidence type="ECO:0000256" key="5">
    <source>
        <dbReference type="ARBA" id="ARBA00022692"/>
    </source>
</evidence>
<dbReference type="GO" id="GO:0030171">
    <property type="term" value="F:voltage-gated proton channel activity"/>
    <property type="evidence" value="ECO:0007669"/>
    <property type="project" value="InterPro"/>
</dbReference>
<protein>
    <recommendedName>
        <fullName evidence="2">Voltage-gated hydrogen channel 1</fullName>
    </recommendedName>
    <alternativeName>
        <fullName evidence="12">Hydrogen voltage-gated channel 1</fullName>
    </alternativeName>
</protein>
<keyword evidence="6" id="KW-0851">Voltage-gated channel</keyword>
<sequence length="245" mass="27193">MSGSERDTLPTTVGDANHPWRRLENDASSSHDEQPSLKQRCRAWQGRVGHVIEHRYVHILVLFLLTVDVCCVIADLGYGFLKNGCDNSHHHEPVWLGVLSHISLGITGFFLLEIVFALFAFGPAYYNPFSKFPLSSLHLFDAIVIIATFVLEVVLKGREEELAALLIVLRFWRIVKLVEGVAVGAGELSAETAEELASTKEDLHRVRGELLTSQNEVQRLRQRLLRAGIVIDGPDDVFQGSASAA</sequence>
<dbReference type="GO" id="GO:0034702">
    <property type="term" value="C:monoatomic ion channel complex"/>
    <property type="evidence" value="ECO:0007669"/>
    <property type="project" value="UniProtKB-KW"/>
</dbReference>
<keyword evidence="17" id="KW-1185">Reference proteome</keyword>
<evidence type="ECO:0000313" key="17">
    <source>
        <dbReference type="Proteomes" id="UP001213000"/>
    </source>
</evidence>
<evidence type="ECO:0000256" key="2">
    <source>
        <dbReference type="ARBA" id="ARBA00015897"/>
    </source>
</evidence>
<dbReference type="Pfam" id="PF00520">
    <property type="entry name" value="Ion_trans"/>
    <property type="match status" value="1"/>
</dbReference>
<keyword evidence="7 14" id="KW-1133">Transmembrane helix</keyword>
<name>A0AAD5YPS0_9AGAR</name>
<feature type="transmembrane region" description="Helical" evidence="14">
    <location>
        <begin position="132"/>
        <end position="155"/>
    </location>
</feature>
<dbReference type="InterPro" id="IPR031846">
    <property type="entry name" value="Hvcn1"/>
</dbReference>
<evidence type="ECO:0000256" key="12">
    <source>
        <dbReference type="ARBA" id="ARBA00031989"/>
    </source>
</evidence>
<evidence type="ECO:0000256" key="6">
    <source>
        <dbReference type="ARBA" id="ARBA00022882"/>
    </source>
</evidence>
<gene>
    <name evidence="16" type="ORF">NP233_g10524</name>
</gene>
<proteinExistence type="predicted"/>
<evidence type="ECO:0000256" key="14">
    <source>
        <dbReference type="SAM" id="Phobius"/>
    </source>
</evidence>
<evidence type="ECO:0000256" key="8">
    <source>
        <dbReference type="ARBA" id="ARBA00023054"/>
    </source>
</evidence>
<evidence type="ECO:0000256" key="7">
    <source>
        <dbReference type="ARBA" id="ARBA00022989"/>
    </source>
</evidence>
<feature type="compositionally biased region" description="Basic and acidic residues" evidence="13">
    <location>
        <begin position="21"/>
        <end position="34"/>
    </location>
</feature>